<dbReference type="InterPro" id="IPR050052">
    <property type="entry name" value="ATP-dep_Clp_protease_ClpX"/>
</dbReference>
<dbReference type="GO" id="GO:0005524">
    <property type="term" value="F:ATP binding"/>
    <property type="evidence" value="ECO:0007669"/>
    <property type="project" value="UniProtKB-KW"/>
</dbReference>
<comment type="caution">
    <text evidence="6">The sequence shown here is derived from an EMBL/GenBank/DDBJ whole genome shotgun (WGS) entry which is preliminary data.</text>
</comment>
<keyword evidence="1" id="KW-0547">Nucleotide-binding</keyword>
<dbReference type="InterPro" id="IPR003959">
    <property type="entry name" value="ATPase_AAA_core"/>
</dbReference>
<gene>
    <name evidence="6" type="ORF">KABA2_04S05610</name>
</gene>
<reference evidence="6 7" key="1">
    <citation type="submission" date="2020-05" db="EMBL/GenBank/DDBJ databases">
        <authorList>
            <person name="Casaregola S."/>
            <person name="Devillers H."/>
            <person name="Grondin C."/>
        </authorList>
    </citation>
    <scope>NUCLEOTIDE SEQUENCE [LARGE SCALE GENOMIC DNA]</scope>
    <source>
        <strain evidence="6 7">CLIB 1767</strain>
    </source>
</reference>
<evidence type="ECO:0000313" key="6">
    <source>
        <dbReference type="EMBL" id="CAB4254409.1"/>
    </source>
</evidence>
<dbReference type="NCBIfam" id="NF003745">
    <property type="entry name" value="PRK05342.1"/>
    <property type="match status" value="1"/>
</dbReference>
<dbReference type="Gene3D" id="3.40.50.300">
    <property type="entry name" value="P-loop containing nucleotide triphosphate hydrolases"/>
    <property type="match status" value="1"/>
</dbReference>
<dbReference type="AlphaFoldDB" id="A0A8H2ZGB1"/>
<sequence>MIKPARSRSLLPIRLYSTSRFPVPPPSRSTTINGASQKLAQSSLPTIPSPRILKSFLDEYVIGQDVSKKVLSVSVYNHYLRIYDRIKKQKMKENQLQFLEANVSDQKEEATYVPNSEAEQGMANLKRQVESLKPENDPESNGIDDLELSKSNVMVIGPSGSGKTLLATTLARVLDVPIAISDCTQLTQAGYIGEDVEVCIERLLVNADFDVAKAERGIIVLDEIDKLAKPSASIGTKDVSGEGVQQSLLKIIEGHRVQISVKRPVKNKSPDTDKEGNKSVVKKEETFTIDTSNILFMIMGAFVGLDKHVANRIKKLKQLNEPEKETEEDEKDDYTNISNKLEEIELENGEKVPALNLATPIDLVTFGLIPELIGRVPIITALQPLQHEDLYHILKEPKNALLDQYEYIFKQFGVRLCITDKALKKVSQFALNEGTGARGLRGIMERLLLNINYECPESGTQYVLINEKTVNSLQQTKYSLASNVQSKYYSRGQIFDLINDVSKEDPELAKKLDIEVNGVKNLDYQESKIKEAKL</sequence>
<dbReference type="PANTHER" id="PTHR48102">
    <property type="entry name" value="ATP-DEPENDENT CLP PROTEASE ATP-BINDING SUBUNIT CLPX-LIKE, MITOCHONDRIAL-RELATED"/>
    <property type="match status" value="1"/>
</dbReference>
<feature type="domain" description="Clp ATPase C-terminal" evidence="5">
    <location>
        <begin position="385"/>
        <end position="470"/>
    </location>
</feature>
<evidence type="ECO:0000256" key="1">
    <source>
        <dbReference type="ARBA" id="ARBA00022741"/>
    </source>
</evidence>
<dbReference type="Pfam" id="PF07724">
    <property type="entry name" value="AAA_2"/>
    <property type="match status" value="1"/>
</dbReference>
<dbReference type="SMART" id="SM01086">
    <property type="entry name" value="ClpB_D2-small"/>
    <property type="match status" value="1"/>
</dbReference>
<dbReference type="InterPro" id="IPR003593">
    <property type="entry name" value="AAA+_ATPase"/>
</dbReference>
<dbReference type="InterPro" id="IPR019489">
    <property type="entry name" value="Clp_ATPase_C"/>
</dbReference>
<dbReference type="PANTHER" id="PTHR48102:SF7">
    <property type="entry name" value="ATP-DEPENDENT CLP PROTEASE ATP-BINDING SUBUNIT CLPX-LIKE, MITOCHONDRIAL"/>
    <property type="match status" value="1"/>
</dbReference>
<feature type="compositionally biased region" description="Polar residues" evidence="3">
    <location>
        <begin position="28"/>
        <end position="43"/>
    </location>
</feature>
<evidence type="ECO:0000259" key="5">
    <source>
        <dbReference type="SMART" id="SM01086"/>
    </source>
</evidence>
<dbReference type="Proteomes" id="UP000644660">
    <property type="component" value="Unassembled WGS sequence"/>
</dbReference>
<dbReference type="SUPFAM" id="SSF52540">
    <property type="entry name" value="P-loop containing nucleoside triphosphate hydrolases"/>
    <property type="match status" value="1"/>
</dbReference>
<dbReference type="GO" id="GO:0016887">
    <property type="term" value="F:ATP hydrolysis activity"/>
    <property type="evidence" value="ECO:0007669"/>
    <property type="project" value="InterPro"/>
</dbReference>
<evidence type="ECO:0000256" key="2">
    <source>
        <dbReference type="ARBA" id="ARBA00022840"/>
    </source>
</evidence>
<dbReference type="Pfam" id="PF10431">
    <property type="entry name" value="ClpB_D2-small"/>
    <property type="match status" value="1"/>
</dbReference>
<proteinExistence type="predicted"/>
<keyword evidence="7" id="KW-1185">Reference proteome</keyword>
<name>A0A8H2ZGB1_9SACH</name>
<evidence type="ECO:0000313" key="7">
    <source>
        <dbReference type="Proteomes" id="UP000644660"/>
    </source>
</evidence>
<dbReference type="Gene3D" id="1.10.8.60">
    <property type="match status" value="1"/>
</dbReference>
<dbReference type="GO" id="GO:0005759">
    <property type="term" value="C:mitochondrial matrix"/>
    <property type="evidence" value="ECO:0007669"/>
    <property type="project" value="TreeGrafter"/>
</dbReference>
<keyword evidence="2" id="KW-0067">ATP-binding</keyword>
<dbReference type="SMART" id="SM00382">
    <property type="entry name" value="AAA"/>
    <property type="match status" value="1"/>
</dbReference>
<dbReference type="GO" id="GO:0051603">
    <property type="term" value="P:proteolysis involved in protein catabolic process"/>
    <property type="evidence" value="ECO:0007669"/>
    <property type="project" value="TreeGrafter"/>
</dbReference>
<evidence type="ECO:0000256" key="3">
    <source>
        <dbReference type="SAM" id="MobiDB-lite"/>
    </source>
</evidence>
<evidence type="ECO:0000259" key="4">
    <source>
        <dbReference type="SMART" id="SM00382"/>
    </source>
</evidence>
<feature type="domain" description="AAA+ ATPase" evidence="4">
    <location>
        <begin position="149"/>
        <end position="315"/>
    </location>
</feature>
<dbReference type="RefSeq" id="XP_041406253.1">
    <property type="nucleotide sequence ID" value="XM_041550319.1"/>
</dbReference>
<organism evidence="6 7">
    <name type="scientific">Maudiozyma barnettii</name>
    <dbReference type="NCBI Taxonomy" id="61262"/>
    <lineage>
        <taxon>Eukaryota</taxon>
        <taxon>Fungi</taxon>
        <taxon>Dikarya</taxon>
        <taxon>Ascomycota</taxon>
        <taxon>Saccharomycotina</taxon>
        <taxon>Saccharomycetes</taxon>
        <taxon>Saccharomycetales</taxon>
        <taxon>Saccharomycetaceae</taxon>
        <taxon>Maudiozyma</taxon>
    </lineage>
</organism>
<accession>A0A8H2ZGB1</accession>
<dbReference type="EMBL" id="CAEFZW010000004">
    <property type="protein sequence ID" value="CAB4254409.1"/>
    <property type="molecule type" value="Genomic_DNA"/>
</dbReference>
<dbReference type="InterPro" id="IPR027417">
    <property type="entry name" value="P-loop_NTPase"/>
</dbReference>
<feature type="region of interest" description="Disordered" evidence="3">
    <location>
        <begin position="22"/>
        <end position="43"/>
    </location>
</feature>
<protein>
    <submittedName>
        <fullName evidence="6">Similar to Saccharomyces cerevisiae YBR227C MCX1 Mitochondrial matrix protein</fullName>
    </submittedName>
</protein>
<dbReference type="OrthoDB" id="1721884at2759"/>
<dbReference type="GeneID" id="64857402"/>